<dbReference type="InterPro" id="IPR002818">
    <property type="entry name" value="DJ-1/PfpI"/>
</dbReference>
<sequence length="177" mass="19222">MEAVIIIDVLRRAGADVTVASVEESLQVEMSRKVELVADKFIADVSGQSFDAIALPGGMPGAERLRASAELLEILDEQIRTEKIWSAICASPAVVFESQGWLKGKKATSHPAFSDKLADQSEVPFRVVVDKNLITSRGPGTAFEFALTLVEMLYDKGKADEVAGPMLMYNRDPPKVV</sequence>
<protein>
    <recommendedName>
        <fullName evidence="1">DJ-1/PfpI domain-containing protein</fullName>
    </recommendedName>
</protein>
<dbReference type="Pfam" id="PF01965">
    <property type="entry name" value="DJ-1_PfpI"/>
    <property type="match status" value="1"/>
</dbReference>
<accession>A0ABR2YNH9</accession>
<gene>
    <name evidence="2" type="ORF">WJX75_008377</name>
</gene>
<dbReference type="EMBL" id="JALJOT010000008">
    <property type="protein sequence ID" value="KAK9908468.1"/>
    <property type="molecule type" value="Genomic_DNA"/>
</dbReference>
<evidence type="ECO:0000313" key="2">
    <source>
        <dbReference type="EMBL" id="KAK9908468.1"/>
    </source>
</evidence>
<evidence type="ECO:0000313" key="3">
    <source>
        <dbReference type="Proteomes" id="UP001491310"/>
    </source>
</evidence>
<evidence type="ECO:0000259" key="1">
    <source>
        <dbReference type="Pfam" id="PF01965"/>
    </source>
</evidence>
<dbReference type="Proteomes" id="UP001491310">
    <property type="component" value="Unassembled WGS sequence"/>
</dbReference>
<feature type="domain" description="DJ-1/PfpI" evidence="1">
    <location>
        <begin position="1"/>
        <end position="151"/>
    </location>
</feature>
<proteinExistence type="predicted"/>
<reference evidence="2 3" key="1">
    <citation type="journal article" date="2024" name="Nat. Commun.">
        <title>Phylogenomics reveals the evolutionary origins of lichenization in chlorophyte algae.</title>
        <authorList>
            <person name="Puginier C."/>
            <person name="Libourel C."/>
            <person name="Otte J."/>
            <person name="Skaloud P."/>
            <person name="Haon M."/>
            <person name="Grisel S."/>
            <person name="Petersen M."/>
            <person name="Berrin J.G."/>
            <person name="Delaux P.M."/>
            <person name="Dal Grande F."/>
            <person name="Keller J."/>
        </authorList>
    </citation>
    <scope>NUCLEOTIDE SEQUENCE [LARGE SCALE GENOMIC DNA]</scope>
    <source>
        <strain evidence="2 3">SAG 216-7</strain>
    </source>
</reference>
<dbReference type="PANTHER" id="PTHR48094:SF12">
    <property type="entry name" value="PARKINSON DISEASE PROTEIN 7 HOMOLOG"/>
    <property type="match status" value="1"/>
</dbReference>
<organism evidence="2 3">
    <name type="scientific">Coccomyxa subellipsoidea</name>
    <dbReference type="NCBI Taxonomy" id="248742"/>
    <lineage>
        <taxon>Eukaryota</taxon>
        <taxon>Viridiplantae</taxon>
        <taxon>Chlorophyta</taxon>
        <taxon>core chlorophytes</taxon>
        <taxon>Trebouxiophyceae</taxon>
        <taxon>Trebouxiophyceae incertae sedis</taxon>
        <taxon>Coccomyxaceae</taxon>
        <taxon>Coccomyxa</taxon>
    </lineage>
</organism>
<dbReference type="Gene3D" id="3.40.50.880">
    <property type="match status" value="1"/>
</dbReference>
<dbReference type="SUPFAM" id="SSF52317">
    <property type="entry name" value="Class I glutamine amidotransferase-like"/>
    <property type="match status" value="1"/>
</dbReference>
<comment type="caution">
    <text evidence="2">The sequence shown here is derived from an EMBL/GenBank/DDBJ whole genome shotgun (WGS) entry which is preliminary data.</text>
</comment>
<name>A0ABR2YNH9_9CHLO</name>
<dbReference type="InterPro" id="IPR050325">
    <property type="entry name" value="Prot/Nucl_acid_deglycase"/>
</dbReference>
<dbReference type="CDD" id="cd03135">
    <property type="entry name" value="GATase1_DJ-1"/>
    <property type="match status" value="1"/>
</dbReference>
<dbReference type="InterPro" id="IPR006287">
    <property type="entry name" value="DJ-1"/>
</dbReference>
<keyword evidence="3" id="KW-1185">Reference proteome</keyword>
<dbReference type="PANTHER" id="PTHR48094">
    <property type="entry name" value="PROTEIN/NUCLEIC ACID DEGLYCASE DJ-1-RELATED"/>
    <property type="match status" value="1"/>
</dbReference>
<dbReference type="NCBIfam" id="TIGR01383">
    <property type="entry name" value="not_thiJ"/>
    <property type="match status" value="1"/>
</dbReference>
<dbReference type="InterPro" id="IPR029062">
    <property type="entry name" value="Class_I_gatase-like"/>
</dbReference>